<dbReference type="InterPro" id="IPR029044">
    <property type="entry name" value="Nucleotide-diphossugar_trans"/>
</dbReference>
<dbReference type="EMBL" id="JACHMO010000001">
    <property type="protein sequence ID" value="MBB5806866.1"/>
    <property type="molecule type" value="Genomic_DNA"/>
</dbReference>
<evidence type="ECO:0000313" key="5">
    <source>
        <dbReference type="Proteomes" id="UP000552097"/>
    </source>
</evidence>
<keyword evidence="1" id="KW-0175">Coiled coil</keyword>
<dbReference type="Gene3D" id="3.90.550.10">
    <property type="entry name" value="Spore Coat Polysaccharide Biosynthesis Protein SpsA, Chain A"/>
    <property type="match status" value="1"/>
</dbReference>
<protein>
    <submittedName>
        <fullName evidence="4">SAM-dependent methyltransferase</fullName>
    </submittedName>
</protein>
<dbReference type="InterPro" id="IPR029063">
    <property type="entry name" value="SAM-dependent_MTases_sf"/>
</dbReference>
<keyword evidence="5" id="KW-1185">Reference proteome</keyword>
<accession>A0A7W9HRH4</accession>
<comment type="caution">
    <text evidence="4">The sequence shown here is derived from an EMBL/GenBank/DDBJ whole genome shotgun (WGS) entry which is preliminary data.</text>
</comment>
<gene>
    <name evidence="4" type="ORF">F4560_006634</name>
</gene>
<dbReference type="CDD" id="cd04196">
    <property type="entry name" value="GT_2_like_d"/>
    <property type="match status" value="1"/>
</dbReference>
<dbReference type="AlphaFoldDB" id="A0A7W9HRH4"/>
<dbReference type="SUPFAM" id="SSF53335">
    <property type="entry name" value="S-adenosyl-L-methionine-dependent methyltransferases"/>
    <property type="match status" value="1"/>
</dbReference>
<dbReference type="PANTHER" id="PTHR43861:SF1">
    <property type="entry name" value="TRANS-ACONITATE 2-METHYLTRANSFERASE"/>
    <property type="match status" value="1"/>
</dbReference>
<name>A0A7W9HRH4_9PSEU</name>
<reference evidence="4 5" key="1">
    <citation type="submission" date="2020-08" db="EMBL/GenBank/DDBJ databases">
        <title>Sequencing the genomes of 1000 actinobacteria strains.</title>
        <authorList>
            <person name="Klenk H.-P."/>
        </authorList>
    </citation>
    <scope>NUCLEOTIDE SEQUENCE [LARGE SCALE GENOMIC DNA]</scope>
    <source>
        <strain evidence="4 5">DSM 45486</strain>
    </source>
</reference>
<evidence type="ECO:0000259" key="3">
    <source>
        <dbReference type="Pfam" id="PF08242"/>
    </source>
</evidence>
<dbReference type="Pfam" id="PF08242">
    <property type="entry name" value="Methyltransf_12"/>
    <property type="match status" value="1"/>
</dbReference>
<dbReference type="PANTHER" id="PTHR43861">
    <property type="entry name" value="TRANS-ACONITATE 2-METHYLTRANSFERASE-RELATED"/>
    <property type="match status" value="1"/>
</dbReference>
<dbReference type="GO" id="GO:0008168">
    <property type="term" value="F:methyltransferase activity"/>
    <property type="evidence" value="ECO:0007669"/>
    <property type="project" value="UniProtKB-KW"/>
</dbReference>
<sequence length="1188" mass="128814">MDGGPEYADGAEDEVLTRLRAAQDVSAGSAELAAGLTDWELTYHFSPQRTALLAPLNVHDGLRVLDIGCGSGVLTRALGETGARVVGVEGTPSRAAAAAERCRDLPDVRIVAGDASGLSRHGTFDLALLCGVLEYSPVYGDGPAAMLADVTDALADDGVVVIAIENQLGIGYLLGQPEDHHAAAWMGLADYPAPGAKTWSKARLHAMLADAGLTAQRWLLPYPDYKLPRVILDERVHDLADASDVVDKLVRDPLLGVFRGSSAAVAVRSPHRQAVANGFGASVAPSFLVIAGRTPEAVAKAARPDLGWLVNAQRLPEWRRSRRLTEDLRLAESHRTGSAAGWLRQEPTADEPLLSGAPLDRLLLDALAEHDLDTTRDLLDQWRACCTVDARPFADDETHPFLPGRPDVPVLPPDCLDVHPGNVIVLPDGTPRRIDLEWRAGVGVDAELVLVRALVEFTREVLRCGAAHPWPAETSIRQLVVHLATLIGLDDAARSRWSELIDAEAALQELVSGTRATDVRAALDTDVEAPGRMRLWERGGLDEVRALVADRERLAVELAEAQQVAAQAHREVAETRHVLADAHREVDEAREEVGAPTESLMDAVRALREEHAEAERRLRAEVARVDEEFGRALMELASAETERAEVDRELAAQRTAAEELAAENARLRAQLDRLTSSALVRAGEDFLWPAARLARGTRDLLLGRGGQEPDGVLRRVGKRVPAVTPLLASRVRPVSRRDDRLMYAVDVPATVNVGRGQVIDLEGWAAHADVPVRQVAVVADGRRCPATTGHPRPDVAAAIGGEPNSGFRVRVPVREGLVPLELVVTLVDGTTLRRELPAVRGRSSDTDTAPVEVSWPADGPRVAICLASYRAPRLHFAEQVESIRAQTHPNWVCVISDDGSGDEGVAVLRDVVGDDPRFVIVEHDENVGFYRNFERALSLVPADADLVALSDQDDLWDADKLAVLVSRFTDPAVQLAYCDMRLVDGIGEVVAESVWANRVNQFTDLEQLLLLNTVTGAASMVRADLVRERVLPLPPGTLSAYHDQWIAATALSVGTISFVDRPLHSYRQHGANVTGWQVPRLADGLPGLRGLAAAGVGVGVGRIAARQAELDHITEHELRRIAQFAAVLLMRNDDRLAVEDQARLSRLAEAEHRLWPLVRLALEGEERPQTAGAERRLLAAALLRRAQR</sequence>
<dbReference type="Gene3D" id="3.40.50.150">
    <property type="entry name" value="Vaccinia Virus protein VP39"/>
    <property type="match status" value="1"/>
</dbReference>
<dbReference type="Pfam" id="PF00535">
    <property type="entry name" value="Glycos_transf_2"/>
    <property type="match status" value="1"/>
</dbReference>
<feature type="domain" description="Methyltransferase type 12" evidence="3">
    <location>
        <begin position="65"/>
        <end position="160"/>
    </location>
</feature>
<dbReference type="InterPro" id="IPR001173">
    <property type="entry name" value="Glyco_trans_2-like"/>
</dbReference>
<organism evidence="4 5">
    <name type="scientific">Saccharothrix ecbatanensis</name>
    <dbReference type="NCBI Taxonomy" id="1105145"/>
    <lineage>
        <taxon>Bacteria</taxon>
        <taxon>Bacillati</taxon>
        <taxon>Actinomycetota</taxon>
        <taxon>Actinomycetes</taxon>
        <taxon>Pseudonocardiales</taxon>
        <taxon>Pseudonocardiaceae</taxon>
        <taxon>Saccharothrix</taxon>
    </lineage>
</organism>
<keyword evidence="4" id="KW-0808">Transferase</keyword>
<feature type="coiled-coil region" evidence="1">
    <location>
        <begin position="544"/>
        <end position="677"/>
    </location>
</feature>
<evidence type="ECO:0000259" key="2">
    <source>
        <dbReference type="Pfam" id="PF00535"/>
    </source>
</evidence>
<evidence type="ECO:0000256" key="1">
    <source>
        <dbReference type="SAM" id="Coils"/>
    </source>
</evidence>
<evidence type="ECO:0000313" key="4">
    <source>
        <dbReference type="EMBL" id="MBB5806866.1"/>
    </source>
</evidence>
<feature type="domain" description="Glycosyltransferase 2-like" evidence="2">
    <location>
        <begin position="878"/>
        <end position="1027"/>
    </location>
</feature>
<dbReference type="CDD" id="cd02440">
    <property type="entry name" value="AdoMet_MTases"/>
    <property type="match status" value="1"/>
</dbReference>
<keyword evidence="4" id="KW-0489">Methyltransferase</keyword>
<dbReference type="SUPFAM" id="SSF53448">
    <property type="entry name" value="Nucleotide-diphospho-sugar transferases"/>
    <property type="match status" value="1"/>
</dbReference>
<dbReference type="RefSeq" id="WP_184926737.1">
    <property type="nucleotide sequence ID" value="NZ_JACHMO010000001.1"/>
</dbReference>
<dbReference type="GO" id="GO:0032259">
    <property type="term" value="P:methylation"/>
    <property type="evidence" value="ECO:0007669"/>
    <property type="project" value="UniProtKB-KW"/>
</dbReference>
<dbReference type="InterPro" id="IPR013217">
    <property type="entry name" value="Methyltransf_12"/>
</dbReference>
<proteinExistence type="predicted"/>
<dbReference type="Proteomes" id="UP000552097">
    <property type="component" value="Unassembled WGS sequence"/>
</dbReference>